<dbReference type="RefSeq" id="WP_183487963.1">
    <property type="nucleotide sequence ID" value="NZ_JBHUOV010000002.1"/>
</dbReference>
<proteinExistence type="predicted"/>
<sequence>MVEFLTSNFHFIVYSFEIIAALVGIILLPKYKNSFSKYFVYFLTYVVFVEVIGYTLAYYRNHELLIFIKNAGVSGSTWWYTIFWSIGSILFFMFYYHGVLKSQRNKAVIKGISAMFFVSAILYLIIYSSQVSRSFSPFLQITGACALLVCLVSYFTELLQSNLVLDFKRLLSFYISVAIFTWWLVITPLVFFEIYNTTDDWDYANLKRLIFLFTNVFMYTCFTIGLIVSKPKYD</sequence>
<reference evidence="3" key="1">
    <citation type="journal article" date="2019" name="Int. J. Syst. Evol. Microbiol.">
        <title>The Global Catalogue of Microorganisms (GCM) 10K type strain sequencing project: providing services to taxonomists for standard genome sequencing and annotation.</title>
        <authorList>
            <consortium name="The Broad Institute Genomics Platform"/>
            <consortium name="The Broad Institute Genome Sequencing Center for Infectious Disease"/>
            <person name="Wu L."/>
            <person name="Ma J."/>
        </authorList>
    </citation>
    <scope>NUCLEOTIDE SEQUENCE [LARGE SCALE GENOMIC DNA]</scope>
    <source>
        <strain evidence="3">KCTC 32141</strain>
    </source>
</reference>
<keyword evidence="1" id="KW-1133">Transmembrane helix</keyword>
<protein>
    <recommendedName>
        <fullName evidence="4">Bacteriorhodopsin-like protein</fullName>
    </recommendedName>
</protein>
<keyword evidence="3" id="KW-1185">Reference proteome</keyword>
<dbReference type="Proteomes" id="UP001597533">
    <property type="component" value="Unassembled WGS sequence"/>
</dbReference>
<organism evidence="2 3">
    <name type="scientific">Lacinutrix iliipiscaria</name>
    <dbReference type="NCBI Taxonomy" id="1230532"/>
    <lineage>
        <taxon>Bacteria</taxon>
        <taxon>Pseudomonadati</taxon>
        <taxon>Bacteroidota</taxon>
        <taxon>Flavobacteriia</taxon>
        <taxon>Flavobacteriales</taxon>
        <taxon>Flavobacteriaceae</taxon>
        <taxon>Lacinutrix</taxon>
    </lineage>
</organism>
<gene>
    <name evidence="2" type="ORF">ACFS5M_08815</name>
</gene>
<feature type="transmembrane region" description="Helical" evidence="1">
    <location>
        <begin position="77"/>
        <end position="96"/>
    </location>
</feature>
<feature type="transmembrane region" description="Helical" evidence="1">
    <location>
        <begin position="210"/>
        <end position="228"/>
    </location>
</feature>
<feature type="transmembrane region" description="Helical" evidence="1">
    <location>
        <begin position="12"/>
        <end position="31"/>
    </location>
</feature>
<feature type="transmembrane region" description="Helical" evidence="1">
    <location>
        <begin position="38"/>
        <end position="57"/>
    </location>
</feature>
<feature type="transmembrane region" description="Helical" evidence="1">
    <location>
        <begin position="108"/>
        <end position="126"/>
    </location>
</feature>
<keyword evidence="1" id="KW-0472">Membrane</keyword>
<keyword evidence="1" id="KW-0812">Transmembrane</keyword>
<accession>A0ABW5WP93</accession>
<evidence type="ECO:0008006" key="4">
    <source>
        <dbReference type="Google" id="ProtNLM"/>
    </source>
</evidence>
<dbReference type="EMBL" id="JBHUOV010000002">
    <property type="protein sequence ID" value="MFD2823769.1"/>
    <property type="molecule type" value="Genomic_DNA"/>
</dbReference>
<comment type="caution">
    <text evidence="2">The sequence shown here is derived from an EMBL/GenBank/DDBJ whole genome shotgun (WGS) entry which is preliminary data.</text>
</comment>
<name>A0ABW5WP93_9FLAO</name>
<evidence type="ECO:0000313" key="2">
    <source>
        <dbReference type="EMBL" id="MFD2823769.1"/>
    </source>
</evidence>
<feature type="transmembrane region" description="Helical" evidence="1">
    <location>
        <begin position="138"/>
        <end position="159"/>
    </location>
</feature>
<evidence type="ECO:0000256" key="1">
    <source>
        <dbReference type="SAM" id="Phobius"/>
    </source>
</evidence>
<evidence type="ECO:0000313" key="3">
    <source>
        <dbReference type="Proteomes" id="UP001597533"/>
    </source>
</evidence>
<feature type="transmembrane region" description="Helical" evidence="1">
    <location>
        <begin position="171"/>
        <end position="190"/>
    </location>
</feature>